<gene>
    <name evidence="1" type="ORF">IC007_0604</name>
</gene>
<proteinExistence type="predicted"/>
<dbReference type="InterPro" id="IPR017574">
    <property type="entry name" value="CRISPR-assoc_prot_Cas7/Csc2"/>
</dbReference>
<dbReference type="Proteomes" id="UP000325030">
    <property type="component" value="Chromosome"/>
</dbReference>
<protein>
    <recommendedName>
        <fullName evidence="3">Type I-D CRISPR-associated protein Cas7/Csc2</fullName>
    </recommendedName>
</protein>
<dbReference type="Pfam" id="PF18320">
    <property type="entry name" value="Csc2"/>
    <property type="match status" value="1"/>
</dbReference>
<sequence>MTFGYAVGEEEKYNLKSRIEGDVYLATLPEKKSIVIRTFNAIDEPTHTTFIQAEGARTGALFRLSLIRVGTPFVGKIAMKDLAPAEFAFVLYSLINTTRVGGTRSDFGKIRIIIPAIALYDHEVSSSYEIFERTKELENLSEIVRKINDQVKSYQAECQVFTSEDFSPKVSEVVGCNKHEIIKEAWSNGLNFKKSIEESIKEK</sequence>
<dbReference type="NCBIfam" id="TIGR03157">
    <property type="entry name" value="cas_Csc2"/>
    <property type="match status" value="1"/>
</dbReference>
<evidence type="ECO:0000313" key="2">
    <source>
        <dbReference type="Proteomes" id="UP000325030"/>
    </source>
</evidence>
<evidence type="ECO:0000313" key="1">
    <source>
        <dbReference type="EMBL" id="BBG26099.1"/>
    </source>
</evidence>
<accession>A0A510E0T6</accession>
<evidence type="ECO:0008006" key="3">
    <source>
        <dbReference type="Google" id="ProtNLM"/>
    </source>
</evidence>
<name>A0A510E0T6_9CREN</name>
<dbReference type="EMBL" id="AP018930">
    <property type="protein sequence ID" value="BBG26099.1"/>
    <property type="molecule type" value="Genomic_DNA"/>
</dbReference>
<organism evidence="1 2">
    <name type="scientific">Sulfuracidifex tepidarius</name>
    <dbReference type="NCBI Taxonomy" id="1294262"/>
    <lineage>
        <taxon>Archaea</taxon>
        <taxon>Thermoproteota</taxon>
        <taxon>Thermoprotei</taxon>
        <taxon>Sulfolobales</taxon>
        <taxon>Sulfolobaceae</taxon>
        <taxon>Sulfuracidifex</taxon>
    </lineage>
</organism>
<reference evidence="2" key="1">
    <citation type="submission" date="2018-09" db="EMBL/GenBank/DDBJ databases">
        <title>Complete Genome Sequencing of Sulfolobus sp. JCM 16834.</title>
        <authorList>
            <person name="Kato S."/>
            <person name="Itoh T."/>
            <person name="Ohkuma M."/>
        </authorList>
    </citation>
    <scope>NUCLEOTIDE SEQUENCE [LARGE SCALE GENOMIC DNA]</scope>
    <source>
        <strain evidence="2">IC-007</strain>
    </source>
</reference>
<dbReference type="AlphaFoldDB" id="A0A510E0T6"/>